<dbReference type="OrthoDB" id="9769158at2"/>
<dbReference type="EMBL" id="CP006986">
    <property type="protein sequence ID" value="AIC25198.1"/>
    <property type="molecule type" value="Genomic_DNA"/>
</dbReference>
<reference evidence="1 2" key="1">
    <citation type="submission" date="2013-12" db="EMBL/GenBank/DDBJ databases">
        <title>Complete genome sequence of Rhizobium etli bv. mimosae IE4771.</title>
        <authorList>
            <person name="Bustos P."/>
            <person name="Santamaria R.I."/>
            <person name="Lozano L."/>
            <person name="Ormeno-Orrillo E."/>
            <person name="Rogel M.A."/>
            <person name="Romero D."/>
            <person name="Cevallos M.A."/>
            <person name="Martinez-Romero E."/>
            <person name="Gonzalez V."/>
        </authorList>
    </citation>
    <scope>NUCLEOTIDE SEQUENCE [LARGE SCALE GENOMIC DNA]</scope>
    <source>
        <strain evidence="1 2">IE4771</strain>
    </source>
</reference>
<evidence type="ECO:0000313" key="1">
    <source>
        <dbReference type="EMBL" id="AIC25198.1"/>
    </source>
</evidence>
<name>A0A060HQV7_RHIET</name>
<proteinExistence type="predicted"/>
<sequence length="81" mass="9546">MHRENSISFELVQKSYFAASLPWQARHRRMLDWRGIAETVNLDHIKRGYYSLESLNPTKIFPAGPDLSEISRRPYRFPAKP</sequence>
<dbReference type="KEGG" id="rei:IE4771_CH00015"/>
<evidence type="ECO:0000313" key="2">
    <source>
        <dbReference type="Proteomes" id="UP000027180"/>
    </source>
</evidence>
<dbReference type="Gene3D" id="1.20.1050.10">
    <property type="match status" value="1"/>
</dbReference>
<protein>
    <submittedName>
        <fullName evidence="1">Glutathione-S-transferase domain-containing protein</fullName>
    </submittedName>
</protein>
<dbReference type="AlphaFoldDB" id="A0A060HQV7"/>
<gene>
    <name evidence="1" type="ORF">IE4771_CH00015</name>
</gene>
<accession>A0A060HQV7</accession>
<organism evidence="1 2">
    <name type="scientific">Rhizobium etli bv. mimosae str. IE4771</name>
    <dbReference type="NCBI Taxonomy" id="1432050"/>
    <lineage>
        <taxon>Bacteria</taxon>
        <taxon>Pseudomonadati</taxon>
        <taxon>Pseudomonadota</taxon>
        <taxon>Alphaproteobacteria</taxon>
        <taxon>Hyphomicrobiales</taxon>
        <taxon>Rhizobiaceae</taxon>
        <taxon>Rhizobium/Agrobacterium group</taxon>
        <taxon>Rhizobium</taxon>
    </lineage>
</organism>
<dbReference type="Proteomes" id="UP000027180">
    <property type="component" value="Chromosome"/>
</dbReference>
<dbReference type="HOGENOM" id="CLU_2571395_0_0_5"/>